<keyword evidence="1" id="KW-0732">Signal</keyword>
<protein>
    <submittedName>
        <fullName evidence="3">Pimeloyl-ACP methyl ester carboxylesterase</fullName>
    </submittedName>
</protein>
<dbReference type="InterPro" id="IPR006311">
    <property type="entry name" value="TAT_signal"/>
</dbReference>
<dbReference type="PANTHER" id="PTHR43194:SF2">
    <property type="entry name" value="PEROXISOMAL MEMBRANE PROTEIN LPX1"/>
    <property type="match status" value="1"/>
</dbReference>
<organism evidence="3 4">
    <name type="scientific">Pseudomonas abietaniphila</name>
    <dbReference type="NCBI Taxonomy" id="89065"/>
    <lineage>
        <taxon>Bacteria</taxon>
        <taxon>Pseudomonadati</taxon>
        <taxon>Pseudomonadota</taxon>
        <taxon>Gammaproteobacteria</taxon>
        <taxon>Pseudomonadales</taxon>
        <taxon>Pseudomonadaceae</taxon>
        <taxon>Pseudomonas</taxon>
    </lineage>
</organism>
<evidence type="ECO:0000256" key="1">
    <source>
        <dbReference type="SAM" id="SignalP"/>
    </source>
</evidence>
<gene>
    <name evidence="3" type="ORF">SAMN05216605_108130</name>
</gene>
<dbReference type="InterPro" id="IPR050228">
    <property type="entry name" value="Carboxylesterase_BioH"/>
</dbReference>
<reference evidence="4" key="1">
    <citation type="submission" date="2016-10" db="EMBL/GenBank/DDBJ databases">
        <authorList>
            <person name="Varghese N."/>
            <person name="Submissions S."/>
        </authorList>
    </citation>
    <scope>NUCLEOTIDE SEQUENCE [LARGE SCALE GENOMIC DNA]</scope>
    <source>
        <strain evidence="4">ATCC 700689</strain>
    </source>
</reference>
<dbReference type="Pfam" id="PF00561">
    <property type="entry name" value="Abhydrolase_1"/>
    <property type="match status" value="1"/>
</dbReference>
<dbReference type="SUPFAM" id="SSF53474">
    <property type="entry name" value="alpha/beta-Hydrolases"/>
    <property type="match status" value="1"/>
</dbReference>
<dbReference type="Gene3D" id="3.40.50.1820">
    <property type="entry name" value="alpha/beta hydrolase"/>
    <property type="match status" value="1"/>
</dbReference>
<proteinExistence type="predicted"/>
<dbReference type="STRING" id="89065.SAMN05216605_108130"/>
<dbReference type="PRINTS" id="PR00412">
    <property type="entry name" value="EPOXHYDRLASE"/>
</dbReference>
<dbReference type="InterPro" id="IPR000639">
    <property type="entry name" value="Epox_hydrolase-like"/>
</dbReference>
<evidence type="ECO:0000313" key="4">
    <source>
        <dbReference type="Proteomes" id="UP000182894"/>
    </source>
</evidence>
<dbReference type="Proteomes" id="UP000182894">
    <property type="component" value="Unassembled WGS sequence"/>
</dbReference>
<dbReference type="PROSITE" id="PS51318">
    <property type="entry name" value="TAT"/>
    <property type="match status" value="1"/>
</dbReference>
<name>A0A1G8F8J6_9PSED</name>
<dbReference type="EMBL" id="FNCO01000008">
    <property type="protein sequence ID" value="SDH78420.1"/>
    <property type="molecule type" value="Genomic_DNA"/>
</dbReference>
<feature type="signal peptide" evidence="1">
    <location>
        <begin position="1"/>
        <end position="32"/>
    </location>
</feature>
<dbReference type="AlphaFoldDB" id="A0A1G8F8J6"/>
<sequence length="353" mass="38064">MSTFTLNRRHFLTSSAAGVAAFALSDLTPAMAAYEPVEKKAAVKSSGTAAALGPIKQVTTDVLDIGYYEAGPEDGRPVVLLHGFPYDIHSYVEVAPILAAQGMRVIVPHLRGHGSTTFLDKDTPRSGQQAAIGQDVLDLITALHIPEAVFAGFGWGGRAACVAAALKPSRCVGLVSVNSYLIQDIAKASEPLSAQVEWGLWYQHYFQTARGRAGLQANRREMARLLWKSNSPTWRFDDATFERSAASFDNPDYVDVVIHSYRHRMGLAPGAADYEEIEKKLAQNPPISARTITLDGMADGVIAATDGTSSAAHFIGTREHRQIPDVGHNLPQEAPQAFADAVAALVRSGKWRT</sequence>
<feature type="domain" description="AB hydrolase-1" evidence="2">
    <location>
        <begin position="77"/>
        <end position="330"/>
    </location>
</feature>
<keyword evidence="4" id="KW-1185">Reference proteome</keyword>
<accession>A0A1G8F8J6</accession>
<evidence type="ECO:0000313" key="3">
    <source>
        <dbReference type="EMBL" id="SDH78420.1"/>
    </source>
</evidence>
<dbReference type="GO" id="GO:0003824">
    <property type="term" value="F:catalytic activity"/>
    <property type="evidence" value="ECO:0007669"/>
    <property type="project" value="InterPro"/>
</dbReference>
<dbReference type="InterPro" id="IPR029058">
    <property type="entry name" value="AB_hydrolase_fold"/>
</dbReference>
<feature type="chain" id="PRO_5010317910" evidence="1">
    <location>
        <begin position="33"/>
        <end position="353"/>
    </location>
</feature>
<dbReference type="RefSeq" id="WP_208605175.1">
    <property type="nucleotide sequence ID" value="NZ_FNCO01000008.1"/>
</dbReference>
<evidence type="ECO:0000259" key="2">
    <source>
        <dbReference type="Pfam" id="PF00561"/>
    </source>
</evidence>
<dbReference type="InterPro" id="IPR000073">
    <property type="entry name" value="AB_hydrolase_1"/>
</dbReference>
<dbReference type="PANTHER" id="PTHR43194">
    <property type="entry name" value="HYDROLASE ALPHA/BETA FOLD FAMILY"/>
    <property type="match status" value="1"/>
</dbReference>